<dbReference type="Proteomes" id="UP000246635">
    <property type="component" value="Unassembled WGS sequence"/>
</dbReference>
<gene>
    <name evidence="1" type="ORF">DFQ01_112147</name>
</gene>
<evidence type="ECO:0000313" key="2">
    <source>
        <dbReference type="Proteomes" id="UP000246635"/>
    </source>
</evidence>
<name>A0A2V2YS13_9BACL</name>
<evidence type="ECO:0000313" key="1">
    <source>
        <dbReference type="EMBL" id="PWW00794.1"/>
    </source>
</evidence>
<reference evidence="1 2" key="1">
    <citation type="submission" date="2018-05" db="EMBL/GenBank/DDBJ databases">
        <title>Genomic Encyclopedia of Type Strains, Phase III (KMG-III): the genomes of soil and plant-associated and newly described type strains.</title>
        <authorList>
            <person name="Whitman W."/>
        </authorList>
    </citation>
    <scope>NUCLEOTIDE SEQUENCE [LARGE SCALE GENOMIC DNA]</scope>
    <source>
        <strain evidence="1 2">CECT 5696</strain>
    </source>
</reference>
<proteinExistence type="predicted"/>
<dbReference type="OrthoDB" id="2627486at2"/>
<organism evidence="1 2">
    <name type="scientific">Paenibacillus cellulosilyticus</name>
    <dbReference type="NCBI Taxonomy" id="375489"/>
    <lineage>
        <taxon>Bacteria</taxon>
        <taxon>Bacillati</taxon>
        <taxon>Bacillota</taxon>
        <taxon>Bacilli</taxon>
        <taxon>Bacillales</taxon>
        <taxon>Paenibacillaceae</taxon>
        <taxon>Paenibacillus</taxon>
    </lineage>
</organism>
<sequence>MKLDLSLFKENLPAREEYLQSYTPGLFRAIEAAHTITTSANVDWDSFTVSEAKAALDMAMNYLDTETLDENDDVANNGNAIHEFLHSNYFVNAFRHLVPEKETDEITFI</sequence>
<dbReference type="RefSeq" id="WP_110045010.1">
    <property type="nucleotide sequence ID" value="NZ_CP054612.1"/>
</dbReference>
<protein>
    <submittedName>
        <fullName evidence="1">Uncharacterized protein</fullName>
    </submittedName>
</protein>
<accession>A0A2V2YS13</accession>
<dbReference type="AlphaFoldDB" id="A0A2V2YS13"/>
<keyword evidence="2" id="KW-1185">Reference proteome</keyword>
<dbReference type="EMBL" id="QGTQ01000012">
    <property type="protein sequence ID" value="PWW00794.1"/>
    <property type="molecule type" value="Genomic_DNA"/>
</dbReference>
<comment type="caution">
    <text evidence="1">The sequence shown here is derived from an EMBL/GenBank/DDBJ whole genome shotgun (WGS) entry which is preliminary data.</text>
</comment>